<dbReference type="SUPFAM" id="SSF89550">
    <property type="entry name" value="PHP domain-like"/>
    <property type="match status" value="1"/>
</dbReference>
<comment type="caution">
    <text evidence="1">The sequence shown here is derived from an EMBL/GenBank/DDBJ whole genome shotgun (WGS) entry which is preliminary data.</text>
</comment>
<evidence type="ECO:0000313" key="1">
    <source>
        <dbReference type="EMBL" id="OPX46529.1"/>
    </source>
</evidence>
<dbReference type="EMBL" id="LTAY01000081">
    <property type="protein sequence ID" value="OPX46529.1"/>
    <property type="molecule type" value="Genomic_DNA"/>
</dbReference>
<dbReference type="Proteomes" id="UP000191448">
    <property type="component" value="Unassembled WGS sequence"/>
</dbReference>
<proteinExistence type="predicted"/>
<evidence type="ECO:0008006" key="3">
    <source>
        <dbReference type="Google" id="ProtNLM"/>
    </source>
</evidence>
<dbReference type="OrthoDB" id="9801679at2"/>
<dbReference type="RefSeq" id="WP_080023941.1">
    <property type="nucleotide sequence ID" value="NZ_LTAY01000081.1"/>
</dbReference>
<dbReference type="AlphaFoldDB" id="A0A1V4SRK8"/>
<evidence type="ECO:0000313" key="2">
    <source>
        <dbReference type="Proteomes" id="UP000191448"/>
    </source>
</evidence>
<sequence length="327" mass="37783">MPSKVSNKNLTDSIISNCKFFYGGFHGHSSLSIGEGSPIDCYNYAYRNNLDFLILADHSSFFLNREHKWNFGLEQCHKFNKKREGFTSFYGFEGKSEFLGDLNIINSKNYFIGNVSNPLVLMIWMLNNPNAFIIISNPLKTICLREYDFNLNKIISCVEVTSGNSERYLRREKYFFKLLDNGWKLGCVNGINETKLNFGDTENLTCIISPKGSKENLIQNIRSRHTYSTESKTLKLLFFINNTFMGGILNNSEELRFTIVIEDKNYAINKIEIISNEGVVVHQIQNIGLKKIKYIYNHIPNVKETWYVIKVYEETNKIALSSPIFLK</sequence>
<protein>
    <recommendedName>
        <fullName evidence="3">Polymerase/histidinol phosphatase N-terminal domain-containing protein</fullName>
    </recommendedName>
</protein>
<gene>
    <name evidence="1" type="ORF">CLTHE_27500</name>
</gene>
<accession>A0A1V4SRK8</accession>
<dbReference type="Gene3D" id="3.20.20.140">
    <property type="entry name" value="Metal-dependent hydrolases"/>
    <property type="match status" value="1"/>
</dbReference>
<dbReference type="InterPro" id="IPR016195">
    <property type="entry name" value="Pol/histidinol_Pase-like"/>
</dbReference>
<organism evidence="1 2">
    <name type="scientific">Clostridium thermobutyricum DSM 4928</name>
    <dbReference type="NCBI Taxonomy" id="1121339"/>
    <lineage>
        <taxon>Bacteria</taxon>
        <taxon>Bacillati</taxon>
        <taxon>Bacillota</taxon>
        <taxon>Clostridia</taxon>
        <taxon>Eubacteriales</taxon>
        <taxon>Clostridiaceae</taxon>
        <taxon>Clostridium</taxon>
    </lineage>
</organism>
<reference evidence="1 2" key="1">
    <citation type="submission" date="2016-02" db="EMBL/GenBank/DDBJ databases">
        <title>Genome sequence of Clostridium thermobutyricum DSM 4928.</title>
        <authorList>
            <person name="Poehlein A."/>
            <person name="Daniel R."/>
        </authorList>
    </citation>
    <scope>NUCLEOTIDE SEQUENCE [LARGE SCALE GENOMIC DNA]</scope>
    <source>
        <strain evidence="1 2">DSM 4928</strain>
    </source>
</reference>
<name>A0A1V4SRK8_9CLOT</name>